<name>A0A760BFQ0_SALER</name>
<dbReference type="AlphaFoldDB" id="A0A760BFQ0"/>
<protein>
    <submittedName>
        <fullName evidence="1">Uncharacterized protein</fullName>
    </submittedName>
</protein>
<gene>
    <name evidence="1" type="ORF">G8W61_004480</name>
</gene>
<evidence type="ECO:0000313" key="1">
    <source>
        <dbReference type="EMBL" id="HAG2284114.1"/>
    </source>
</evidence>
<accession>A0A760BFQ0</accession>
<organism evidence="1">
    <name type="scientific">Salmonella enterica</name>
    <name type="common">Salmonella choleraesuis</name>
    <dbReference type="NCBI Taxonomy" id="28901"/>
    <lineage>
        <taxon>Bacteria</taxon>
        <taxon>Pseudomonadati</taxon>
        <taxon>Pseudomonadota</taxon>
        <taxon>Gammaproteobacteria</taxon>
        <taxon>Enterobacterales</taxon>
        <taxon>Enterobacteriaceae</taxon>
        <taxon>Salmonella</taxon>
    </lineage>
</organism>
<dbReference type="EMBL" id="DAAXRP010000019">
    <property type="protein sequence ID" value="HAG2284114.1"/>
    <property type="molecule type" value="Genomic_DNA"/>
</dbReference>
<comment type="caution">
    <text evidence="1">The sequence shown here is derived from an EMBL/GenBank/DDBJ whole genome shotgun (WGS) entry which is preliminary data.</text>
</comment>
<sequence>MKRDDREILNGIAVQMKKGIEYINTGRIGVGKAWIEEAARDLNIMLTMTGAENGKESPDNE</sequence>
<reference evidence="1" key="2">
    <citation type="submission" date="2020-02" db="EMBL/GenBank/DDBJ databases">
        <authorList>
            <consortium name="NCBI Pathogen Detection Project"/>
        </authorList>
    </citation>
    <scope>NUCLEOTIDE SEQUENCE</scope>
    <source>
        <strain evidence="1">MA.CK_94/00001630</strain>
    </source>
</reference>
<reference evidence="1" key="1">
    <citation type="journal article" date="2018" name="Genome Biol.">
        <title>SKESA: strategic k-mer extension for scrupulous assemblies.</title>
        <authorList>
            <person name="Souvorov A."/>
            <person name="Agarwala R."/>
            <person name="Lipman D.J."/>
        </authorList>
    </citation>
    <scope>NUCLEOTIDE SEQUENCE</scope>
    <source>
        <strain evidence="1">MA.CK_94/00001630</strain>
    </source>
</reference>
<proteinExistence type="predicted"/>